<reference evidence="2" key="1">
    <citation type="journal article" date="2019" name="Sci. Rep.">
        <title>Draft genome of Tanacetum cinerariifolium, the natural source of mosquito coil.</title>
        <authorList>
            <person name="Yamashiro T."/>
            <person name="Shiraishi A."/>
            <person name="Satake H."/>
            <person name="Nakayama K."/>
        </authorList>
    </citation>
    <scope>NUCLEOTIDE SEQUENCE</scope>
</reference>
<sequence length="147" mass="15457">EYCAFATGEAAPKPKASVRSKRSSSDTSITPPTATTTPKPTVVVTPRLTAAAKGKQTAKSLSAPSEVARTEAQQLKIILRRSRQQTHISQPGGSGTDEGTSSKPRVPDVPTDESKKELSWNSSDDEGADDQVKDGDDGEGDEGDESD</sequence>
<name>A0A699W4T7_TANCI</name>
<protein>
    <submittedName>
        <fullName evidence="2">Uncharacterized protein</fullName>
    </submittedName>
</protein>
<feature type="region of interest" description="Disordered" evidence="1">
    <location>
        <begin position="1"/>
        <end position="44"/>
    </location>
</feature>
<dbReference type="EMBL" id="BKCJ011586429">
    <property type="protein sequence ID" value="GFD42942.1"/>
    <property type="molecule type" value="Genomic_DNA"/>
</dbReference>
<feature type="compositionally biased region" description="Polar residues" evidence="1">
    <location>
        <begin position="85"/>
        <end position="103"/>
    </location>
</feature>
<comment type="caution">
    <text evidence="2">The sequence shown here is derived from an EMBL/GenBank/DDBJ whole genome shotgun (WGS) entry which is preliminary data.</text>
</comment>
<feature type="non-terminal residue" evidence="2">
    <location>
        <position position="1"/>
    </location>
</feature>
<feature type="compositionally biased region" description="Acidic residues" evidence="1">
    <location>
        <begin position="136"/>
        <end position="147"/>
    </location>
</feature>
<evidence type="ECO:0000313" key="2">
    <source>
        <dbReference type="EMBL" id="GFD42942.1"/>
    </source>
</evidence>
<feature type="region of interest" description="Disordered" evidence="1">
    <location>
        <begin position="77"/>
        <end position="147"/>
    </location>
</feature>
<dbReference type="AlphaFoldDB" id="A0A699W4T7"/>
<gene>
    <name evidence="2" type="ORF">Tci_914911</name>
</gene>
<accession>A0A699W4T7</accession>
<feature type="non-terminal residue" evidence="2">
    <location>
        <position position="147"/>
    </location>
</feature>
<feature type="compositionally biased region" description="Low complexity" evidence="1">
    <location>
        <begin position="25"/>
        <end position="44"/>
    </location>
</feature>
<organism evidence="2">
    <name type="scientific">Tanacetum cinerariifolium</name>
    <name type="common">Dalmatian daisy</name>
    <name type="synonym">Chrysanthemum cinerariifolium</name>
    <dbReference type="NCBI Taxonomy" id="118510"/>
    <lineage>
        <taxon>Eukaryota</taxon>
        <taxon>Viridiplantae</taxon>
        <taxon>Streptophyta</taxon>
        <taxon>Embryophyta</taxon>
        <taxon>Tracheophyta</taxon>
        <taxon>Spermatophyta</taxon>
        <taxon>Magnoliopsida</taxon>
        <taxon>eudicotyledons</taxon>
        <taxon>Gunneridae</taxon>
        <taxon>Pentapetalae</taxon>
        <taxon>asterids</taxon>
        <taxon>campanulids</taxon>
        <taxon>Asterales</taxon>
        <taxon>Asteraceae</taxon>
        <taxon>Asteroideae</taxon>
        <taxon>Anthemideae</taxon>
        <taxon>Anthemidinae</taxon>
        <taxon>Tanacetum</taxon>
    </lineage>
</organism>
<proteinExistence type="predicted"/>
<evidence type="ECO:0000256" key="1">
    <source>
        <dbReference type="SAM" id="MobiDB-lite"/>
    </source>
</evidence>